<evidence type="ECO:0000313" key="9">
    <source>
        <dbReference type="Proteomes" id="UP000664132"/>
    </source>
</evidence>
<evidence type="ECO:0000256" key="4">
    <source>
        <dbReference type="ARBA" id="ARBA00023136"/>
    </source>
</evidence>
<feature type="domain" description="Rhodopsin" evidence="7">
    <location>
        <begin position="47"/>
        <end position="281"/>
    </location>
</feature>
<evidence type="ECO:0000256" key="5">
    <source>
        <dbReference type="ARBA" id="ARBA00038359"/>
    </source>
</evidence>
<evidence type="ECO:0000313" key="8">
    <source>
        <dbReference type="EMBL" id="KAG4425574.1"/>
    </source>
</evidence>
<feature type="transmembrane region" description="Helical" evidence="6">
    <location>
        <begin position="62"/>
        <end position="81"/>
    </location>
</feature>
<dbReference type="OrthoDB" id="2496787at2759"/>
<evidence type="ECO:0000256" key="2">
    <source>
        <dbReference type="ARBA" id="ARBA00022692"/>
    </source>
</evidence>
<evidence type="ECO:0000256" key="3">
    <source>
        <dbReference type="ARBA" id="ARBA00022989"/>
    </source>
</evidence>
<comment type="subcellular location">
    <subcellularLocation>
        <location evidence="1">Membrane</location>
        <topology evidence="1">Multi-pass membrane protein</topology>
    </subcellularLocation>
</comment>
<organism evidence="8 9">
    <name type="scientific">Cadophora malorum</name>
    <dbReference type="NCBI Taxonomy" id="108018"/>
    <lineage>
        <taxon>Eukaryota</taxon>
        <taxon>Fungi</taxon>
        <taxon>Dikarya</taxon>
        <taxon>Ascomycota</taxon>
        <taxon>Pezizomycotina</taxon>
        <taxon>Leotiomycetes</taxon>
        <taxon>Helotiales</taxon>
        <taxon>Ploettnerulaceae</taxon>
        <taxon>Cadophora</taxon>
    </lineage>
</organism>
<dbReference type="PANTHER" id="PTHR33048:SF108">
    <property type="entry name" value="INTEGRAL MEMBRANE PROTEIN"/>
    <property type="match status" value="1"/>
</dbReference>
<comment type="similarity">
    <text evidence="5">Belongs to the SAT4 family.</text>
</comment>
<keyword evidence="3 6" id="KW-1133">Transmembrane helix</keyword>
<sequence>MSSSVGAVPPPPGVVPNLQNPTDVLRTISLLTNGLVLGLTTLVTLGRFYVRFWITGAVFIEDWFCIASWLLTSAFCIIGLLSPLYGGGGYHSWDISAAEMIQYAAAIIYGPCVWCIKVTLLLILVRVFTPFRKIITVVWAFIFVMLIYYIVVTALKIFVCNPIRTTWDPDVEGKCLNEYVLFSIDTSLSILTDLIILLLPIPLVWSLRVTTKKKLRTIALLGAGGVATATSIVRLILVLRLDNSPFQLGDQTISIQRANLLVTAELGVGIICACLPAFNIFFAAAERSSKARYVDKSMKLSNLSGLTSSKPKGKNDGLGGSTVRDSYVEIGTPQDIGALITPPEGAMRRGSWPLRTSGRAESYFELRPGIDVESYFS</sequence>
<protein>
    <recommendedName>
        <fullName evidence="7">Rhodopsin domain-containing protein</fullName>
    </recommendedName>
</protein>
<feature type="transmembrane region" description="Helical" evidence="6">
    <location>
        <begin position="137"/>
        <end position="159"/>
    </location>
</feature>
<name>A0A8H8BVT7_9HELO</name>
<proteinExistence type="inferred from homology"/>
<feature type="transmembrane region" description="Helical" evidence="6">
    <location>
        <begin position="217"/>
        <end position="239"/>
    </location>
</feature>
<feature type="transmembrane region" description="Helical" evidence="6">
    <location>
        <begin position="179"/>
        <end position="205"/>
    </location>
</feature>
<dbReference type="InterPro" id="IPR049326">
    <property type="entry name" value="Rhodopsin_dom_fungi"/>
</dbReference>
<reference evidence="8" key="1">
    <citation type="submission" date="2021-02" db="EMBL/GenBank/DDBJ databases">
        <title>Genome sequence Cadophora malorum strain M34.</title>
        <authorList>
            <person name="Stefanovic E."/>
            <person name="Vu D."/>
            <person name="Scully C."/>
            <person name="Dijksterhuis J."/>
            <person name="Roader J."/>
            <person name="Houbraken J."/>
        </authorList>
    </citation>
    <scope>NUCLEOTIDE SEQUENCE</scope>
    <source>
        <strain evidence="8">M34</strain>
    </source>
</reference>
<feature type="transmembrane region" description="Helical" evidence="6">
    <location>
        <begin position="259"/>
        <end position="282"/>
    </location>
</feature>
<evidence type="ECO:0000259" key="7">
    <source>
        <dbReference type="Pfam" id="PF20684"/>
    </source>
</evidence>
<dbReference type="PANTHER" id="PTHR33048">
    <property type="entry name" value="PTH11-LIKE INTEGRAL MEMBRANE PROTEIN (AFU_ORTHOLOGUE AFUA_5G11245)"/>
    <property type="match status" value="1"/>
</dbReference>
<evidence type="ECO:0000256" key="1">
    <source>
        <dbReference type="ARBA" id="ARBA00004141"/>
    </source>
</evidence>
<comment type="caution">
    <text evidence="8">The sequence shown here is derived from an EMBL/GenBank/DDBJ whole genome shotgun (WGS) entry which is preliminary data.</text>
</comment>
<dbReference type="Pfam" id="PF20684">
    <property type="entry name" value="Fung_rhodopsin"/>
    <property type="match status" value="1"/>
</dbReference>
<keyword evidence="9" id="KW-1185">Reference proteome</keyword>
<accession>A0A8H8BVT7</accession>
<gene>
    <name evidence="8" type="ORF">IFR04_001271</name>
</gene>
<keyword evidence="4 6" id="KW-0472">Membrane</keyword>
<feature type="transmembrane region" description="Helical" evidence="6">
    <location>
        <begin position="28"/>
        <end position="50"/>
    </location>
</feature>
<evidence type="ECO:0000256" key="6">
    <source>
        <dbReference type="SAM" id="Phobius"/>
    </source>
</evidence>
<keyword evidence="2 6" id="KW-0812">Transmembrane</keyword>
<dbReference type="InterPro" id="IPR052337">
    <property type="entry name" value="SAT4-like"/>
</dbReference>
<dbReference type="GO" id="GO:0016020">
    <property type="term" value="C:membrane"/>
    <property type="evidence" value="ECO:0007669"/>
    <property type="project" value="UniProtKB-SubCell"/>
</dbReference>
<dbReference type="Proteomes" id="UP000664132">
    <property type="component" value="Unassembled WGS sequence"/>
</dbReference>
<dbReference type="EMBL" id="JAFJYH010000009">
    <property type="protein sequence ID" value="KAG4425574.1"/>
    <property type="molecule type" value="Genomic_DNA"/>
</dbReference>
<feature type="transmembrane region" description="Helical" evidence="6">
    <location>
        <begin position="101"/>
        <end position="125"/>
    </location>
</feature>
<dbReference type="AlphaFoldDB" id="A0A8H8BVT7"/>